<comment type="caution">
    <text evidence="2">The sequence shown here is derived from an EMBL/GenBank/DDBJ whole genome shotgun (WGS) entry which is preliminary data.</text>
</comment>
<feature type="compositionally biased region" description="Low complexity" evidence="1">
    <location>
        <begin position="90"/>
        <end position="99"/>
    </location>
</feature>
<evidence type="ECO:0000313" key="3">
    <source>
        <dbReference type="Proteomes" id="UP001500897"/>
    </source>
</evidence>
<gene>
    <name evidence="2" type="ORF">GCM10009759_15710</name>
</gene>
<evidence type="ECO:0000313" key="2">
    <source>
        <dbReference type="EMBL" id="GAA2091266.1"/>
    </source>
</evidence>
<dbReference type="Proteomes" id="UP001500897">
    <property type="component" value="Unassembled WGS sequence"/>
</dbReference>
<evidence type="ECO:0000256" key="1">
    <source>
        <dbReference type="SAM" id="MobiDB-lite"/>
    </source>
</evidence>
<reference evidence="2 3" key="1">
    <citation type="journal article" date="2019" name="Int. J. Syst. Evol. Microbiol.">
        <title>The Global Catalogue of Microorganisms (GCM) 10K type strain sequencing project: providing services to taxonomists for standard genome sequencing and annotation.</title>
        <authorList>
            <consortium name="The Broad Institute Genomics Platform"/>
            <consortium name="The Broad Institute Genome Sequencing Center for Infectious Disease"/>
            <person name="Wu L."/>
            <person name="Ma J."/>
        </authorList>
    </citation>
    <scope>NUCLEOTIDE SEQUENCE [LARGE SCALE GENOMIC DNA]</scope>
    <source>
        <strain evidence="2 3">JCM 14559</strain>
    </source>
</reference>
<feature type="region of interest" description="Disordered" evidence="1">
    <location>
        <begin position="1"/>
        <end position="161"/>
    </location>
</feature>
<organism evidence="2 3">
    <name type="scientific">Kitasatospora saccharophila</name>
    <dbReference type="NCBI Taxonomy" id="407973"/>
    <lineage>
        <taxon>Bacteria</taxon>
        <taxon>Bacillati</taxon>
        <taxon>Actinomycetota</taxon>
        <taxon>Actinomycetes</taxon>
        <taxon>Kitasatosporales</taxon>
        <taxon>Streptomycetaceae</taxon>
        <taxon>Kitasatospora</taxon>
    </lineage>
</organism>
<keyword evidence="3" id="KW-1185">Reference proteome</keyword>
<sequence>MAAGAEGTGTSSSGADPAPVASRTAAASAVPSTGQQQRPALLVGEQQLAHRPGVGGGGVHRGQAGRRAVRSGRAGGGSVEQRAAGRAEAGEAAPAAGAAGREEQVEQGGEDPVRAGSGLVGGAAARHGTPPERPPGGGISHTVGGAGRVVQPFAGVSPVGG</sequence>
<feature type="compositionally biased region" description="Low complexity" evidence="1">
    <location>
        <begin position="1"/>
        <end position="33"/>
    </location>
</feature>
<protein>
    <submittedName>
        <fullName evidence="2">Uncharacterized protein</fullName>
    </submittedName>
</protein>
<dbReference type="EMBL" id="BAAANS010000008">
    <property type="protein sequence ID" value="GAA2091266.1"/>
    <property type="molecule type" value="Genomic_DNA"/>
</dbReference>
<proteinExistence type="predicted"/>
<name>A0ABN2WGC3_9ACTN</name>
<accession>A0ABN2WGC3</accession>
<feature type="compositionally biased region" description="Gly residues" evidence="1">
    <location>
        <begin position="135"/>
        <end position="147"/>
    </location>
</feature>